<dbReference type="OrthoDB" id="5600324at2759"/>
<dbReference type="AlphaFoldDB" id="A0A2T9YKV0"/>
<dbReference type="PANTHER" id="PTHR22093:SF0">
    <property type="entry name" value="LEUKOCYTE RECEPTOR CLUSTER MEMBER 1"/>
    <property type="match status" value="1"/>
</dbReference>
<accession>A0A2T9YKV0</accession>
<gene>
    <name evidence="3" type="ORF">BB561_003562</name>
</gene>
<evidence type="ECO:0000313" key="3">
    <source>
        <dbReference type="EMBL" id="PVU92894.1"/>
    </source>
</evidence>
<evidence type="ECO:0000313" key="4">
    <source>
        <dbReference type="Proteomes" id="UP000245383"/>
    </source>
</evidence>
<dbReference type="InterPro" id="IPR019339">
    <property type="entry name" value="CIR_N_dom"/>
</dbReference>
<proteinExistence type="predicted"/>
<evidence type="ECO:0000256" key="1">
    <source>
        <dbReference type="SAM" id="MobiDB-lite"/>
    </source>
</evidence>
<protein>
    <recommendedName>
        <fullName evidence="2">CBF1-interacting co-repressor CIR N-terminal domain-containing protein</fullName>
    </recommendedName>
</protein>
<dbReference type="EMBL" id="MBFR01000145">
    <property type="protein sequence ID" value="PVU92894.1"/>
    <property type="molecule type" value="Genomic_DNA"/>
</dbReference>
<feature type="region of interest" description="Disordered" evidence="1">
    <location>
        <begin position="66"/>
        <end position="89"/>
    </location>
</feature>
<organism evidence="3 4">
    <name type="scientific">Smittium simulii</name>
    <dbReference type="NCBI Taxonomy" id="133385"/>
    <lineage>
        <taxon>Eukaryota</taxon>
        <taxon>Fungi</taxon>
        <taxon>Fungi incertae sedis</taxon>
        <taxon>Zoopagomycota</taxon>
        <taxon>Kickxellomycotina</taxon>
        <taxon>Harpellomycetes</taxon>
        <taxon>Harpellales</taxon>
        <taxon>Legeriomycetaceae</taxon>
        <taxon>Smittium</taxon>
    </lineage>
</organism>
<dbReference type="Proteomes" id="UP000245383">
    <property type="component" value="Unassembled WGS sequence"/>
</dbReference>
<sequence>MGQLNLLPKKSWHVYNLENQERVLKDEKAHKEQLDKDLARQKNYQKSDRLRILRENASLHQDSNLIQTPHILPSETVSSNSSRKTHGSDTNKLKHVALFDIQSSCHTKPNKEYLKENADIVNKKRLIPHTKLAGDYSTTPWYNKPKALQSSDPSFSQSSNTKINKRPSLVTDMMDPLFAINQHRKYVKLQSNSLKTLQNDSNYEPNFGYSRLTSNKSDEKHDSSARGFFRSIQSSQNYYKSDSSTSTPLKKKMSTSISINFIPQSFIQPLYLTIPIFPLISFYK</sequence>
<evidence type="ECO:0000259" key="2">
    <source>
        <dbReference type="SMART" id="SM01083"/>
    </source>
</evidence>
<dbReference type="InterPro" id="IPR039875">
    <property type="entry name" value="LENG1-like"/>
</dbReference>
<name>A0A2T9YKV0_9FUNG</name>
<reference evidence="3 4" key="1">
    <citation type="journal article" date="2018" name="MBio">
        <title>Comparative Genomics Reveals the Core Gene Toolbox for the Fungus-Insect Symbiosis.</title>
        <authorList>
            <person name="Wang Y."/>
            <person name="Stata M."/>
            <person name="Wang W."/>
            <person name="Stajich J.E."/>
            <person name="White M.M."/>
            <person name="Moncalvo J.M."/>
        </authorList>
    </citation>
    <scope>NUCLEOTIDE SEQUENCE [LARGE SCALE GENOMIC DNA]</scope>
    <source>
        <strain evidence="3 4">SWE-8-4</strain>
    </source>
</reference>
<dbReference type="PANTHER" id="PTHR22093">
    <property type="entry name" value="LEUKOCYTE RECEPTOR CLUSTER LRC MEMBER 1"/>
    <property type="match status" value="1"/>
</dbReference>
<dbReference type="SMART" id="SM01083">
    <property type="entry name" value="Cir_N"/>
    <property type="match status" value="1"/>
</dbReference>
<keyword evidence="4" id="KW-1185">Reference proteome</keyword>
<feature type="domain" description="CBF1-interacting co-repressor CIR N-terminal" evidence="2">
    <location>
        <begin position="11"/>
        <end position="47"/>
    </location>
</feature>
<dbReference type="Pfam" id="PF10197">
    <property type="entry name" value="Cir_N"/>
    <property type="match status" value="1"/>
</dbReference>
<comment type="caution">
    <text evidence="3">The sequence shown here is derived from an EMBL/GenBank/DDBJ whole genome shotgun (WGS) entry which is preliminary data.</text>
</comment>
<dbReference type="STRING" id="133385.A0A2T9YKV0"/>